<evidence type="ECO:0000313" key="3">
    <source>
        <dbReference type="EMBL" id="KAJ8543955.1"/>
    </source>
</evidence>
<feature type="domain" description="DUF547" evidence="2">
    <location>
        <begin position="363"/>
        <end position="476"/>
    </location>
</feature>
<reference evidence="4" key="1">
    <citation type="journal article" date="2023" name="Proc. Natl. Acad. Sci. U.S.A.">
        <title>Genomic and structural basis for evolution of tropane alkaloid biosynthesis.</title>
        <authorList>
            <person name="Wanga Y.-J."/>
            <person name="Taina T."/>
            <person name="Yua J.-Y."/>
            <person name="Lia J."/>
            <person name="Xua B."/>
            <person name="Chenc J."/>
            <person name="D'Auriad J.C."/>
            <person name="Huanga J.-P."/>
            <person name="Huanga S.-X."/>
        </authorList>
    </citation>
    <scope>NUCLEOTIDE SEQUENCE [LARGE SCALE GENOMIC DNA]</scope>
    <source>
        <strain evidence="4">cv. KIB-2019</strain>
    </source>
</reference>
<dbReference type="OrthoDB" id="418495at2759"/>
<evidence type="ECO:0000259" key="2">
    <source>
        <dbReference type="Pfam" id="PF04784"/>
    </source>
</evidence>
<evidence type="ECO:0000256" key="1">
    <source>
        <dbReference type="SAM" id="MobiDB-lite"/>
    </source>
</evidence>
<keyword evidence="4" id="KW-1185">Reference proteome</keyword>
<dbReference type="PANTHER" id="PTHR46248">
    <property type="entry name" value="EXPRESSED PROTEIN"/>
    <property type="match status" value="1"/>
</dbReference>
<dbReference type="Pfam" id="PF04784">
    <property type="entry name" value="DUF547"/>
    <property type="match status" value="1"/>
</dbReference>
<accession>A0A9Q1LSX2</accession>
<feature type="region of interest" description="Disordered" evidence="1">
    <location>
        <begin position="1"/>
        <end position="32"/>
    </location>
</feature>
<proteinExistence type="predicted"/>
<sequence length="478" mass="54716">MANQQDLAAHFPAQSIRKKKSTGGQQKKEELEKEMKELLTELAMVENEIAKLEGQISQIQCDVNKEKEMSNTDQANKSKQGLNNKMKIQWQQQNIALSLPPNPNKFKGINDQKVPFETKALHFISKAIKGDYGLNDFRINNEKLLQLMKSSKVIVADQEEENQFHQQVRTFGERITRKSGMIKTHSPLREPRNPTTRRERKAEIPKFMSTPMHELQPKAMPSPLPTEEDTIHRWPPNKLSENIMKCLIFIFIRLLRTSRAMELEKSGPIARSNNFSFRAHEPSFMNSKSTSLLMQQKDSRQQDPYGIFYSEESVPRDIGPYKNLVRFASTSMEPKCISNSNSSPLFQKLKLMMNNLQYVDVRLLNYQQKLAFWINMYNACIMHGFLQHGLPSSSTPEKLLSLMNKATLNIGGSIINAHAIEHFILRKPVNSPTKEVNRKGEKNDKESIVRELHGLASFDPNVMFALCCGTRSSPAVSR</sequence>
<organism evidence="3 4">
    <name type="scientific">Anisodus acutangulus</name>
    <dbReference type="NCBI Taxonomy" id="402998"/>
    <lineage>
        <taxon>Eukaryota</taxon>
        <taxon>Viridiplantae</taxon>
        <taxon>Streptophyta</taxon>
        <taxon>Embryophyta</taxon>
        <taxon>Tracheophyta</taxon>
        <taxon>Spermatophyta</taxon>
        <taxon>Magnoliopsida</taxon>
        <taxon>eudicotyledons</taxon>
        <taxon>Gunneridae</taxon>
        <taxon>Pentapetalae</taxon>
        <taxon>asterids</taxon>
        <taxon>lamiids</taxon>
        <taxon>Solanales</taxon>
        <taxon>Solanaceae</taxon>
        <taxon>Solanoideae</taxon>
        <taxon>Hyoscyameae</taxon>
        <taxon>Anisodus</taxon>
    </lineage>
</organism>
<dbReference type="Proteomes" id="UP001152561">
    <property type="component" value="Unassembled WGS sequence"/>
</dbReference>
<dbReference type="InterPro" id="IPR006869">
    <property type="entry name" value="DUF547"/>
</dbReference>
<protein>
    <recommendedName>
        <fullName evidence="2">DUF547 domain-containing protein</fullName>
    </recommendedName>
</protein>
<dbReference type="PANTHER" id="PTHR46248:SF6">
    <property type="entry name" value="OS03G0859900 PROTEIN"/>
    <property type="match status" value="1"/>
</dbReference>
<gene>
    <name evidence="3" type="ORF">K7X08_025573</name>
</gene>
<name>A0A9Q1LSX2_9SOLA</name>
<comment type="caution">
    <text evidence="3">The sequence shown here is derived from an EMBL/GenBank/DDBJ whole genome shotgun (WGS) entry which is preliminary data.</text>
</comment>
<dbReference type="EMBL" id="JAJAGQ010000014">
    <property type="protein sequence ID" value="KAJ8543955.1"/>
    <property type="molecule type" value="Genomic_DNA"/>
</dbReference>
<evidence type="ECO:0000313" key="4">
    <source>
        <dbReference type="Proteomes" id="UP001152561"/>
    </source>
</evidence>
<dbReference type="AlphaFoldDB" id="A0A9Q1LSX2"/>